<sequence length="82" mass="8474">MSDFDKQPTDAATRKHDEVGSPGKPAVGGGHQTAQQADITGIDAGGRTDADRKANWKEGSGQEGRNPAPVGGSSDGQSDRKR</sequence>
<keyword evidence="3" id="KW-1185">Reference proteome</keyword>
<proteinExistence type="predicted"/>
<organism evidence="2 3">
    <name type="scientific">Methylobacterium marchantiae</name>
    <dbReference type="NCBI Taxonomy" id="600331"/>
    <lineage>
        <taxon>Bacteria</taxon>
        <taxon>Pseudomonadati</taxon>
        <taxon>Pseudomonadota</taxon>
        <taxon>Alphaproteobacteria</taxon>
        <taxon>Hyphomicrobiales</taxon>
        <taxon>Methylobacteriaceae</taxon>
        <taxon>Methylobacterium</taxon>
    </lineage>
</organism>
<gene>
    <name evidence="2" type="ORF">ACFQ4G_04400</name>
</gene>
<comment type="caution">
    <text evidence="2">The sequence shown here is derived from an EMBL/GenBank/DDBJ whole genome shotgun (WGS) entry which is preliminary data.</text>
</comment>
<feature type="region of interest" description="Disordered" evidence="1">
    <location>
        <begin position="1"/>
        <end position="82"/>
    </location>
</feature>
<feature type="compositionally biased region" description="Basic and acidic residues" evidence="1">
    <location>
        <begin position="1"/>
        <end position="19"/>
    </location>
</feature>
<dbReference type="EMBL" id="JBHTND010000004">
    <property type="protein sequence ID" value="MFD1300824.1"/>
    <property type="molecule type" value="Genomic_DNA"/>
</dbReference>
<feature type="compositionally biased region" description="Basic and acidic residues" evidence="1">
    <location>
        <begin position="46"/>
        <end position="56"/>
    </location>
</feature>
<evidence type="ECO:0000313" key="3">
    <source>
        <dbReference type="Proteomes" id="UP001597176"/>
    </source>
</evidence>
<dbReference type="RefSeq" id="WP_238204000.1">
    <property type="nucleotide sequence ID" value="NZ_JBHTND010000004.1"/>
</dbReference>
<protein>
    <recommendedName>
        <fullName evidence="4">Stress-induced protein</fullName>
    </recommendedName>
</protein>
<evidence type="ECO:0008006" key="4">
    <source>
        <dbReference type="Google" id="ProtNLM"/>
    </source>
</evidence>
<dbReference type="Proteomes" id="UP001597176">
    <property type="component" value="Unassembled WGS sequence"/>
</dbReference>
<accession>A0ABW3WU07</accession>
<reference evidence="3" key="1">
    <citation type="journal article" date="2019" name="Int. J. Syst. Evol. Microbiol.">
        <title>The Global Catalogue of Microorganisms (GCM) 10K type strain sequencing project: providing services to taxonomists for standard genome sequencing and annotation.</title>
        <authorList>
            <consortium name="The Broad Institute Genomics Platform"/>
            <consortium name="The Broad Institute Genome Sequencing Center for Infectious Disease"/>
            <person name="Wu L."/>
            <person name="Ma J."/>
        </authorList>
    </citation>
    <scope>NUCLEOTIDE SEQUENCE [LARGE SCALE GENOMIC DNA]</scope>
    <source>
        <strain evidence="3">CCUG 56108</strain>
    </source>
</reference>
<name>A0ABW3WU07_9HYPH</name>
<evidence type="ECO:0000313" key="2">
    <source>
        <dbReference type="EMBL" id="MFD1300824.1"/>
    </source>
</evidence>
<evidence type="ECO:0000256" key="1">
    <source>
        <dbReference type="SAM" id="MobiDB-lite"/>
    </source>
</evidence>